<keyword evidence="3 14" id="KW-0813">Transport</keyword>
<gene>
    <name evidence="19" type="ORF">E2605_00095</name>
</gene>
<evidence type="ECO:0000256" key="1">
    <source>
        <dbReference type="ARBA" id="ARBA00004571"/>
    </source>
</evidence>
<keyword evidence="12 19" id="KW-0675">Receptor</keyword>
<evidence type="ECO:0000259" key="18">
    <source>
        <dbReference type="Pfam" id="PF07715"/>
    </source>
</evidence>
<dbReference type="OrthoDB" id="9775095at2"/>
<evidence type="ECO:0000256" key="12">
    <source>
        <dbReference type="ARBA" id="ARBA00023170"/>
    </source>
</evidence>
<dbReference type="InterPro" id="IPR039426">
    <property type="entry name" value="TonB-dep_rcpt-like"/>
</dbReference>
<keyword evidence="4 14" id="KW-1134">Transmembrane beta strand</keyword>
<evidence type="ECO:0000313" key="19">
    <source>
        <dbReference type="EMBL" id="TFD98517.1"/>
    </source>
</evidence>
<comment type="similarity">
    <text evidence="2 14 15">Belongs to the TonB-dependent receptor family.</text>
</comment>
<dbReference type="InterPro" id="IPR000531">
    <property type="entry name" value="Beta-barrel_TonB"/>
</dbReference>
<proteinExistence type="inferred from homology"/>
<evidence type="ECO:0000256" key="14">
    <source>
        <dbReference type="PROSITE-ProRule" id="PRU01360"/>
    </source>
</evidence>
<evidence type="ECO:0000256" key="3">
    <source>
        <dbReference type="ARBA" id="ARBA00022448"/>
    </source>
</evidence>
<evidence type="ECO:0000256" key="11">
    <source>
        <dbReference type="ARBA" id="ARBA00023136"/>
    </source>
</evidence>
<evidence type="ECO:0000256" key="4">
    <source>
        <dbReference type="ARBA" id="ARBA00022452"/>
    </source>
</evidence>
<dbReference type="RefSeq" id="WP_134435140.1">
    <property type="nucleotide sequence ID" value="NZ_JBEBQM010000037.1"/>
</dbReference>
<accession>A0A4Y8L876</accession>
<keyword evidence="6 14" id="KW-0812">Transmembrane</keyword>
<dbReference type="PANTHER" id="PTHR32552:SF68">
    <property type="entry name" value="FERRICHROME OUTER MEMBRANE TRANSPORTER_PHAGE RECEPTOR"/>
    <property type="match status" value="1"/>
</dbReference>
<feature type="signal peptide" evidence="16">
    <location>
        <begin position="1"/>
        <end position="25"/>
    </location>
</feature>
<name>A0A4Y8L876_9BACT</name>
<comment type="subcellular location">
    <subcellularLocation>
        <location evidence="1 14">Cell outer membrane</location>
        <topology evidence="1 14">Multi-pass membrane protein</topology>
    </subcellularLocation>
</comment>
<keyword evidence="7 16" id="KW-0732">Signal</keyword>
<sequence>MNLKKVACRMTISLLFLLTCIMVKAQNTGTITGTIVTNEGTPIEMVSISIKNNSKGDYSDENGKFAIKVAEGSYTVLFSYMGNKPQEMPVKVEAGKTVNVGNITFDLGANALNEVVVNSMITKFAQKKSDYVARMPVKNLENPQVYTVIPKELLGEQIAVDFKNVLTSAPGVSGATLGVGSGGTGLAMRLRGFAGADGAGSIRNGMATNYVSLSDPANLESIEVIKGPSATLFGTNLISYGGLVNRVTKKAHDGKSGEVGFTAGAWGLGRVTADYNTPLDNEGKVLFRVNTALHKENSYKDYGINKTFMVAPTITYNASEKLSVTVDAEYFKSNRTTAYINPSSGIISNLNDLNWDWDKSFASNDVTSKAEVLNVFGEVKYKISDNWTSQTLGSYARTDNDANYIFLDVYSKDSLRRRMMHIPSVFTTQQLQQNFNGDFYLGQFRNRVLVGLDYTRLTTSDTRSTLNPYDKSLNGNTTGNIGLHGQDAPIFLDQYNNKLASANKPSANKRFTRTYSAYVSDVFNITEQLDVMASVRFDRFDDVQNNYMQSAWSPKFGIVYQVVKDKASIFANYMNGFKNKGPAIANPEGEIKPFKPEHAFQWEGGFKLEFFDKKLNSTISFYHIKVEDRIRSIASPEGSTATNYSVQDATQISKGFEMDVIANPLPGMHIIIGYAFNDNKFEKGDANGKRDIATPKHLGNFWISQKILNGTLKGFGIGLGGNFASSSFLDAKNSITVSGYGKLDATVFYEYSNFRIGAKLNNITDKRYWLGDYYGETQSPRQFLANITYRF</sequence>
<dbReference type="Pfam" id="PF13715">
    <property type="entry name" value="CarbopepD_reg_2"/>
    <property type="match status" value="1"/>
</dbReference>
<keyword evidence="10 15" id="KW-0798">TonB box</keyword>
<evidence type="ECO:0000256" key="7">
    <source>
        <dbReference type="ARBA" id="ARBA00022729"/>
    </source>
</evidence>
<dbReference type="Proteomes" id="UP000297861">
    <property type="component" value="Unassembled WGS sequence"/>
</dbReference>
<dbReference type="GO" id="GO:0038023">
    <property type="term" value="F:signaling receptor activity"/>
    <property type="evidence" value="ECO:0007669"/>
    <property type="project" value="InterPro"/>
</dbReference>
<evidence type="ECO:0000313" key="20">
    <source>
        <dbReference type="Proteomes" id="UP000297861"/>
    </source>
</evidence>
<dbReference type="GO" id="GO:0030246">
    <property type="term" value="F:carbohydrate binding"/>
    <property type="evidence" value="ECO:0007669"/>
    <property type="project" value="InterPro"/>
</dbReference>
<evidence type="ECO:0000256" key="16">
    <source>
        <dbReference type="SAM" id="SignalP"/>
    </source>
</evidence>
<keyword evidence="5" id="KW-0410">Iron transport</keyword>
<evidence type="ECO:0000256" key="15">
    <source>
        <dbReference type="RuleBase" id="RU003357"/>
    </source>
</evidence>
<dbReference type="InterPro" id="IPR013784">
    <property type="entry name" value="Carb-bd-like_fold"/>
</dbReference>
<dbReference type="SUPFAM" id="SSF56935">
    <property type="entry name" value="Porins"/>
    <property type="match status" value="1"/>
</dbReference>
<keyword evidence="20" id="KW-1185">Reference proteome</keyword>
<evidence type="ECO:0000259" key="17">
    <source>
        <dbReference type="Pfam" id="PF00593"/>
    </source>
</evidence>
<keyword evidence="9" id="KW-0406">Ion transport</keyword>
<feature type="domain" description="TonB-dependent receptor plug" evidence="18">
    <location>
        <begin position="140"/>
        <end position="236"/>
    </location>
</feature>
<evidence type="ECO:0000256" key="10">
    <source>
        <dbReference type="ARBA" id="ARBA00023077"/>
    </source>
</evidence>
<dbReference type="Pfam" id="PF07715">
    <property type="entry name" value="Plug"/>
    <property type="match status" value="1"/>
</dbReference>
<dbReference type="InterPro" id="IPR036942">
    <property type="entry name" value="Beta-barrel_TonB_sf"/>
</dbReference>
<dbReference type="GO" id="GO:0015891">
    <property type="term" value="P:siderophore transport"/>
    <property type="evidence" value="ECO:0007669"/>
    <property type="project" value="InterPro"/>
</dbReference>
<evidence type="ECO:0000256" key="9">
    <source>
        <dbReference type="ARBA" id="ARBA00023065"/>
    </source>
</evidence>
<dbReference type="InterPro" id="IPR012910">
    <property type="entry name" value="Plug_dom"/>
</dbReference>
<dbReference type="SUPFAM" id="SSF49452">
    <property type="entry name" value="Starch-binding domain-like"/>
    <property type="match status" value="1"/>
</dbReference>
<dbReference type="GO" id="GO:0015344">
    <property type="term" value="F:siderophore uptake transmembrane transporter activity"/>
    <property type="evidence" value="ECO:0007669"/>
    <property type="project" value="TreeGrafter"/>
</dbReference>
<evidence type="ECO:0000256" key="13">
    <source>
        <dbReference type="ARBA" id="ARBA00023237"/>
    </source>
</evidence>
<dbReference type="CDD" id="cd01347">
    <property type="entry name" value="ligand_gated_channel"/>
    <property type="match status" value="1"/>
</dbReference>
<reference evidence="19 20" key="1">
    <citation type="submission" date="2019-03" db="EMBL/GenBank/DDBJ databases">
        <title>San Antonio Military Medical Center submission to MRSN (WRAIR), pending publication.</title>
        <authorList>
            <person name="Blyth D.M."/>
            <person name="Mccarthy S.L."/>
            <person name="Schall S.E."/>
            <person name="Stam J.A."/>
            <person name="Ong A.C."/>
            <person name="Mcgann P.T."/>
        </authorList>
    </citation>
    <scope>NUCLEOTIDE SEQUENCE [LARGE SCALE GENOMIC DNA]</scope>
    <source>
        <strain evidence="19 20">MRSN571793</strain>
    </source>
</reference>
<evidence type="ECO:0000256" key="2">
    <source>
        <dbReference type="ARBA" id="ARBA00009810"/>
    </source>
</evidence>
<protein>
    <submittedName>
        <fullName evidence="19">TonB-dependent siderophore receptor</fullName>
    </submittedName>
</protein>
<dbReference type="STRING" id="1121485.GCA_000426485_00780"/>
<dbReference type="PROSITE" id="PS52016">
    <property type="entry name" value="TONB_DEPENDENT_REC_3"/>
    <property type="match status" value="1"/>
</dbReference>
<comment type="caution">
    <text evidence="19">The sequence shown here is derived from an EMBL/GenBank/DDBJ whole genome shotgun (WGS) entry which is preliminary data.</text>
</comment>
<dbReference type="InterPro" id="IPR037066">
    <property type="entry name" value="Plug_dom_sf"/>
</dbReference>
<dbReference type="GO" id="GO:0009279">
    <property type="term" value="C:cell outer membrane"/>
    <property type="evidence" value="ECO:0007669"/>
    <property type="project" value="UniProtKB-SubCell"/>
</dbReference>
<dbReference type="PROSITE" id="PS01156">
    <property type="entry name" value="TONB_DEPENDENT_REC_2"/>
    <property type="match status" value="1"/>
</dbReference>
<keyword evidence="8" id="KW-0408">Iron</keyword>
<dbReference type="Pfam" id="PF00593">
    <property type="entry name" value="TonB_dep_Rec_b-barrel"/>
    <property type="match status" value="1"/>
</dbReference>
<keyword evidence="11 14" id="KW-0472">Membrane</keyword>
<dbReference type="PANTHER" id="PTHR32552">
    <property type="entry name" value="FERRICHROME IRON RECEPTOR-RELATED"/>
    <property type="match status" value="1"/>
</dbReference>
<evidence type="ECO:0000256" key="8">
    <source>
        <dbReference type="ARBA" id="ARBA00023004"/>
    </source>
</evidence>
<feature type="domain" description="TonB-dependent receptor-like beta-barrel" evidence="17">
    <location>
        <begin position="325"/>
        <end position="763"/>
    </location>
</feature>
<keyword evidence="13 14" id="KW-0998">Cell outer membrane</keyword>
<dbReference type="Gene3D" id="2.40.170.20">
    <property type="entry name" value="TonB-dependent receptor, beta-barrel domain"/>
    <property type="match status" value="1"/>
</dbReference>
<dbReference type="Gene3D" id="2.60.40.1120">
    <property type="entry name" value="Carboxypeptidase-like, regulatory domain"/>
    <property type="match status" value="1"/>
</dbReference>
<dbReference type="EMBL" id="SOML01000001">
    <property type="protein sequence ID" value="TFD98517.1"/>
    <property type="molecule type" value="Genomic_DNA"/>
</dbReference>
<organism evidence="19 20">
    <name type="scientific">Dysgonomonas capnocytophagoides</name>
    <dbReference type="NCBI Taxonomy" id="45254"/>
    <lineage>
        <taxon>Bacteria</taxon>
        <taxon>Pseudomonadati</taxon>
        <taxon>Bacteroidota</taxon>
        <taxon>Bacteroidia</taxon>
        <taxon>Bacteroidales</taxon>
        <taxon>Dysgonomonadaceae</taxon>
        <taxon>Dysgonomonas</taxon>
    </lineage>
</organism>
<feature type="chain" id="PRO_5021434775" evidence="16">
    <location>
        <begin position="26"/>
        <end position="791"/>
    </location>
</feature>
<evidence type="ECO:0000256" key="5">
    <source>
        <dbReference type="ARBA" id="ARBA00022496"/>
    </source>
</evidence>
<dbReference type="InterPro" id="IPR010105">
    <property type="entry name" value="TonB_sidphr_rcpt"/>
</dbReference>
<dbReference type="InterPro" id="IPR010917">
    <property type="entry name" value="TonB_rcpt_CS"/>
</dbReference>
<dbReference type="Gene3D" id="2.170.130.10">
    <property type="entry name" value="TonB-dependent receptor, plug domain"/>
    <property type="match status" value="1"/>
</dbReference>
<evidence type="ECO:0000256" key="6">
    <source>
        <dbReference type="ARBA" id="ARBA00022692"/>
    </source>
</evidence>
<dbReference type="NCBIfam" id="TIGR01783">
    <property type="entry name" value="TonB-siderophor"/>
    <property type="match status" value="1"/>
</dbReference>
<dbReference type="AlphaFoldDB" id="A0A4Y8L876"/>